<feature type="non-terminal residue" evidence="1">
    <location>
        <position position="26"/>
    </location>
</feature>
<proteinExistence type="predicted"/>
<accession>A0A382TKZ3</accession>
<name>A0A382TKZ3_9ZZZZ</name>
<dbReference type="EMBL" id="UINC01137444">
    <property type="protein sequence ID" value="SVD22784.1"/>
    <property type="molecule type" value="Genomic_DNA"/>
</dbReference>
<feature type="non-terminal residue" evidence="1">
    <location>
        <position position="1"/>
    </location>
</feature>
<evidence type="ECO:0000313" key="1">
    <source>
        <dbReference type="EMBL" id="SVD22784.1"/>
    </source>
</evidence>
<reference evidence="1" key="1">
    <citation type="submission" date="2018-05" db="EMBL/GenBank/DDBJ databases">
        <authorList>
            <person name="Lanie J.A."/>
            <person name="Ng W.-L."/>
            <person name="Kazmierczak K.M."/>
            <person name="Andrzejewski T.M."/>
            <person name="Davidsen T.M."/>
            <person name="Wayne K.J."/>
            <person name="Tettelin H."/>
            <person name="Glass J.I."/>
            <person name="Rusch D."/>
            <person name="Podicherti R."/>
            <person name="Tsui H.-C.T."/>
            <person name="Winkler M.E."/>
        </authorList>
    </citation>
    <scope>NUCLEOTIDE SEQUENCE</scope>
</reference>
<sequence length="26" mass="3016">MINSISPQLDKWAQKEEIICIILESI</sequence>
<protein>
    <submittedName>
        <fullName evidence="1">Uncharacterized protein</fullName>
    </submittedName>
</protein>
<dbReference type="AlphaFoldDB" id="A0A382TKZ3"/>
<organism evidence="1">
    <name type="scientific">marine metagenome</name>
    <dbReference type="NCBI Taxonomy" id="408172"/>
    <lineage>
        <taxon>unclassified sequences</taxon>
        <taxon>metagenomes</taxon>
        <taxon>ecological metagenomes</taxon>
    </lineage>
</organism>
<gene>
    <name evidence="1" type="ORF">METZ01_LOCUS375638</name>
</gene>